<comment type="caution">
    <text evidence="4">The sequence shown here is derived from an EMBL/GenBank/DDBJ whole genome shotgun (WGS) entry which is preliminary data.</text>
</comment>
<gene>
    <name evidence="4" type="ORF">FBZ89_1761</name>
</gene>
<reference evidence="4 5" key="1">
    <citation type="submission" date="2019-06" db="EMBL/GenBank/DDBJ databases">
        <title>Genomic Encyclopedia of Type Strains, Phase IV (KMG-V): Genome sequencing to study the core and pangenomes of soil and plant-associated prokaryotes.</title>
        <authorList>
            <person name="Whitman W."/>
        </authorList>
    </citation>
    <scope>NUCLEOTIDE SEQUENCE [LARGE SCALE GENOMIC DNA]</scope>
    <source>
        <strain evidence="4 5">BR 11880</strain>
    </source>
</reference>
<dbReference type="PANTHER" id="PTHR33055:SF3">
    <property type="entry name" value="PUTATIVE TRANSPOSASE FOR IS117-RELATED"/>
    <property type="match status" value="1"/>
</dbReference>
<sequence>MDYKRIAIDISKHVFTVHGVDPLDQAVLRRNLKRSDVEKFFRQVGATEVVMEACGSAHYWARVLEQLGHRVRLLPAQYVKPFVKRSKNDRTDAEAICEAASRPGMTGVPVKTAQQQADTMILRHRDLLIKQRTATINALRGHAAEFGVITGKGTSKVQPLLNKLAEDEMVPTVARGMFERMREHIDQLDQQIDDLEKELLALHQANKLSRSLAAMPGIGPIIAINYTLTVAPEHFKSGRHFAAWLGLTPKEHSTGGKQRLGRISKAGNERLRQLLIVGATSVIRHAKPGAKSASAWLLKLLERKPRKLVAVALANKMARILWAMMAHGEAYRHSPA</sequence>
<dbReference type="InterPro" id="IPR002525">
    <property type="entry name" value="Transp_IS110-like_N"/>
</dbReference>
<dbReference type="EMBL" id="VITN01000076">
    <property type="protein sequence ID" value="TWB08198.1"/>
    <property type="molecule type" value="Genomic_DNA"/>
</dbReference>
<dbReference type="OrthoDB" id="5289737at2"/>
<dbReference type="Proteomes" id="UP000319859">
    <property type="component" value="Unassembled WGS sequence"/>
</dbReference>
<dbReference type="AlphaFoldDB" id="A0A560EFQ7"/>
<evidence type="ECO:0000313" key="4">
    <source>
        <dbReference type="EMBL" id="TWB08198.1"/>
    </source>
</evidence>
<keyword evidence="1" id="KW-0175">Coiled coil</keyword>
<dbReference type="InterPro" id="IPR003346">
    <property type="entry name" value="Transposase_20"/>
</dbReference>
<dbReference type="NCBIfam" id="NF033542">
    <property type="entry name" value="transpos_IS110"/>
    <property type="match status" value="1"/>
</dbReference>
<evidence type="ECO:0000256" key="1">
    <source>
        <dbReference type="SAM" id="Coils"/>
    </source>
</evidence>
<accession>A0A560EFQ7</accession>
<name>A0A560EFQ7_9PROT</name>
<evidence type="ECO:0000259" key="3">
    <source>
        <dbReference type="Pfam" id="PF02371"/>
    </source>
</evidence>
<dbReference type="GO" id="GO:0003677">
    <property type="term" value="F:DNA binding"/>
    <property type="evidence" value="ECO:0007669"/>
    <property type="project" value="InterPro"/>
</dbReference>
<evidence type="ECO:0000313" key="5">
    <source>
        <dbReference type="Proteomes" id="UP000319859"/>
    </source>
</evidence>
<feature type="domain" description="Transposase IS110-like N-terminal" evidence="2">
    <location>
        <begin position="7"/>
        <end position="142"/>
    </location>
</feature>
<proteinExistence type="predicted"/>
<dbReference type="InterPro" id="IPR047650">
    <property type="entry name" value="Transpos_IS110"/>
</dbReference>
<dbReference type="RefSeq" id="WP_145754889.1">
    <property type="nucleotide sequence ID" value="NZ_VITN01000076.1"/>
</dbReference>
<organism evidence="4 5">
    <name type="scientific">Nitrospirillum amazonense</name>
    <dbReference type="NCBI Taxonomy" id="28077"/>
    <lineage>
        <taxon>Bacteria</taxon>
        <taxon>Pseudomonadati</taxon>
        <taxon>Pseudomonadota</taxon>
        <taxon>Alphaproteobacteria</taxon>
        <taxon>Rhodospirillales</taxon>
        <taxon>Azospirillaceae</taxon>
        <taxon>Nitrospirillum</taxon>
    </lineage>
</organism>
<dbReference type="GO" id="GO:0006313">
    <property type="term" value="P:DNA transposition"/>
    <property type="evidence" value="ECO:0007669"/>
    <property type="project" value="InterPro"/>
</dbReference>
<dbReference type="Pfam" id="PF02371">
    <property type="entry name" value="Transposase_20"/>
    <property type="match status" value="1"/>
</dbReference>
<protein>
    <submittedName>
        <fullName evidence="4">Transposase</fullName>
    </submittedName>
</protein>
<dbReference type="PANTHER" id="PTHR33055">
    <property type="entry name" value="TRANSPOSASE FOR INSERTION SEQUENCE ELEMENT IS1111A"/>
    <property type="match status" value="1"/>
</dbReference>
<evidence type="ECO:0000259" key="2">
    <source>
        <dbReference type="Pfam" id="PF01548"/>
    </source>
</evidence>
<dbReference type="Pfam" id="PF01548">
    <property type="entry name" value="DEDD_Tnp_IS110"/>
    <property type="match status" value="1"/>
</dbReference>
<feature type="domain" description="Transposase IS116/IS110/IS902 C-terminal" evidence="3">
    <location>
        <begin position="211"/>
        <end position="290"/>
    </location>
</feature>
<dbReference type="GO" id="GO:0004803">
    <property type="term" value="F:transposase activity"/>
    <property type="evidence" value="ECO:0007669"/>
    <property type="project" value="InterPro"/>
</dbReference>
<feature type="coiled-coil region" evidence="1">
    <location>
        <begin position="178"/>
        <end position="205"/>
    </location>
</feature>